<feature type="region of interest" description="Disordered" evidence="1">
    <location>
        <begin position="18"/>
        <end position="51"/>
    </location>
</feature>
<name>A0A840EZQ6_9ACTN</name>
<keyword evidence="3" id="KW-1185">Reference proteome</keyword>
<dbReference type="EMBL" id="JACIFP010000001">
    <property type="protein sequence ID" value="MBB4135788.1"/>
    <property type="molecule type" value="Genomic_DNA"/>
</dbReference>
<organism evidence="2 3">
    <name type="scientific">Gordonia humi</name>
    <dbReference type="NCBI Taxonomy" id="686429"/>
    <lineage>
        <taxon>Bacteria</taxon>
        <taxon>Bacillati</taxon>
        <taxon>Actinomycetota</taxon>
        <taxon>Actinomycetes</taxon>
        <taxon>Mycobacteriales</taxon>
        <taxon>Gordoniaceae</taxon>
        <taxon>Gordonia</taxon>
    </lineage>
</organism>
<dbReference type="Proteomes" id="UP000551501">
    <property type="component" value="Unassembled WGS sequence"/>
</dbReference>
<dbReference type="AlphaFoldDB" id="A0A840EZQ6"/>
<dbReference type="RefSeq" id="WP_183370805.1">
    <property type="nucleotide sequence ID" value="NZ_BAABHL010000124.1"/>
</dbReference>
<sequence length="51" mass="5624">MHHTRRSAVGTHLRAVLGVAVRTRRRRGPSPPHPREIGSLVDPASALNHRS</sequence>
<evidence type="ECO:0000313" key="2">
    <source>
        <dbReference type="EMBL" id="MBB4135788.1"/>
    </source>
</evidence>
<evidence type="ECO:0000256" key="1">
    <source>
        <dbReference type="SAM" id="MobiDB-lite"/>
    </source>
</evidence>
<proteinExistence type="predicted"/>
<accession>A0A840EZQ6</accession>
<comment type="caution">
    <text evidence="2">The sequence shown here is derived from an EMBL/GenBank/DDBJ whole genome shotgun (WGS) entry which is preliminary data.</text>
</comment>
<reference evidence="2 3" key="1">
    <citation type="submission" date="2020-08" db="EMBL/GenBank/DDBJ databases">
        <title>Sequencing the genomes of 1000 actinobacteria strains.</title>
        <authorList>
            <person name="Klenk H.-P."/>
        </authorList>
    </citation>
    <scope>NUCLEOTIDE SEQUENCE [LARGE SCALE GENOMIC DNA]</scope>
    <source>
        <strain evidence="2 3">DSM 45298</strain>
    </source>
</reference>
<evidence type="ECO:0000313" key="3">
    <source>
        <dbReference type="Proteomes" id="UP000551501"/>
    </source>
</evidence>
<protein>
    <submittedName>
        <fullName evidence="2">Uncharacterized protein</fullName>
    </submittedName>
</protein>
<gene>
    <name evidence="2" type="ORF">BKA16_002340</name>
</gene>